<reference evidence="8 9" key="1">
    <citation type="submission" date="2024-04" db="EMBL/GenBank/DDBJ databases">
        <authorList>
            <person name="Abashina T."/>
            <person name="Shaikin A."/>
        </authorList>
    </citation>
    <scope>NUCLEOTIDE SEQUENCE [LARGE SCALE GENOMIC DNA]</scope>
    <source>
        <strain evidence="8 9">AAFK</strain>
    </source>
</reference>
<evidence type="ECO:0000256" key="1">
    <source>
        <dbReference type="ARBA" id="ARBA00022649"/>
    </source>
</evidence>
<sequence>MPFVLDSSVTLAWLLPDEASPAADRLLEQLSGEYALVPAIWPLEIANVLIMAQRRGRISQQEREIMFGNLRVLPIKIEETYLERSLGAVLELAICHGLTSYDAAYLELAQRRGLPLATLDTRLRAACDAAGVAVLPS</sequence>
<evidence type="ECO:0000313" key="9">
    <source>
        <dbReference type="Proteomes" id="UP001446205"/>
    </source>
</evidence>
<keyword evidence="9" id="KW-1185">Reference proteome</keyword>
<protein>
    <recommendedName>
        <fullName evidence="6">Ribonuclease VapC</fullName>
        <shortName evidence="6">RNase VapC</shortName>
        <ecNumber evidence="6">3.1.-.-</ecNumber>
    </recommendedName>
    <alternativeName>
        <fullName evidence="6">Toxin VapC</fullName>
    </alternativeName>
</protein>
<evidence type="ECO:0000256" key="6">
    <source>
        <dbReference type="HAMAP-Rule" id="MF_00265"/>
    </source>
</evidence>
<dbReference type="SUPFAM" id="SSF88723">
    <property type="entry name" value="PIN domain-like"/>
    <property type="match status" value="1"/>
</dbReference>
<dbReference type="InterPro" id="IPR022907">
    <property type="entry name" value="VapC_family"/>
</dbReference>
<comment type="function">
    <text evidence="6">Toxic component of a toxin-antitoxin (TA) system. An RNase.</text>
</comment>
<comment type="similarity">
    <text evidence="6">Belongs to the PINc/VapC protein family.</text>
</comment>
<feature type="binding site" evidence="6">
    <location>
        <position position="6"/>
    </location>
    <ligand>
        <name>Mg(2+)</name>
        <dbReference type="ChEBI" id="CHEBI:18420"/>
    </ligand>
</feature>
<dbReference type="Proteomes" id="UP001446205">
    <property type="component" value="Unassembled WGS sequence"/>
</dbReference>
<comment type="cofactor">
    <cofactor evidence="6">
        <name>Mg(2+)</name>
        <dbReference type="ChEBI" id="CHEBI:18420"/>
    </cofactor>
</comment>
<dbReference type="PANTHER" id="PTHR35901:SF1">
    <property type="entry name" value="EXONUCLEASE VAPC9"/>
    <property type="match status" value="1"/>
</dbReference>
<dbReference type="InterPro" id="IPR002716">
    <property type="entry name" value="PIN_dom"/>
</dbReference>
<keyword evidence="3 6" id="KW-0479">Metal-binding</keyword>
<evidence type="ECO:0000256" key="5">
    <source>
        <dbReference type="ARBA" id="ARBA00022842"/>
    </source>
</evidence>
<dbReference type="InterPro" id="IPR051619">
    <property type="entry name" value="TypeII_TA_RNase_PINc/VapC"/>
</dbReference>
<evidence type="ECO:0000259" key="7">
    <source>
        <dbReference type="Pfam" id="PF01850"/>
    </source>
</evidence>
<keyword evidence="4 6" id="KW-0378">Hydrolase</keyword>
<keyword evidence="6" id="KW-0800">Toxin</keyword>
<dbReference type="InterPro" id="IPR029060">
    <property type="entry name" value="PIN-like_dom_sf"/>
</dbReference>
<keyword evidence="1 6" id="KW-1277">Toxin-antitoxin system</keyword>
<keyword evidence="5 6" id="KW-0460">Magnesium</keyword>
<name>A0ABU9D7Z7_9PROT</name>
<dbReference type="Pfam" id="PF01850">
    <property type="entry name" value="PIN"/>
    <property type="match status" value="1"/>
</dbReference>
<feature type="binding site" evidence="6">
    <location>
        <position position="102"/>
    </location>
    <ligand>
        <name>Mg(2+)</name>
        <dbReference type="ChEBI" id="CHEBI:18420"/>
    </ligand>
</feature>
<keyword evidence="2 6" id="KW-0540">Nuclease</keyword>
<dbReference type="InterPro" id="IPR044153">
    <property type="entry name" value="PIN_Pae0151-like"/>
</dbReference>
<evidence type="ECO:0000256" key="3">
    <source>
        <dbReference type="ARBA" id="ARBA00022723"/>
    </source>
</evidence>
<dbReference type="PANTHER" id="PTHR35901">
    <property type="entry name" value="RIBONUCLEASE VAPC3"/>
    <property type="match status" value="1"/>
</dbReference>
<dbReference type="Gene3D" id="3.40.50.1010">
    <property type="entry name" value="5'-nuclease"/>
    <property type="match status" value="1"/>
</dbReference>
<gene>
    <name evidence="6" type="primary">vapC</name>
    <name evidence="8" type="ORF">WOB96_07685</name>
</gene>
<comment type="caution">
    <text evidence="8">The sequence shown here is derived from an EMBL/GenBank/DDBJ whole genome shotgun (WGS) entry which is preliminary data.</text>
</comment>
<accession>A0ABU9D7Z7</accession>
<dbReference type="CDD" id="cd09873">
    <property type="entry name" value="PIN_Pae0151-like"/>
    <property type="match status" value="1"/>
</dbReference>
<dbReference type="EC" id="3.1.-.-" evidence="6"/>
<proteinExistence type="inferred from homology"/>
<dbReference type="RefSeq" id="WP_341370699.1">
    <property type="nucleotide sequence ID" value="NZ_JBBPCO010000006.1"/>
</dbReference>
<evidence type="ECO:0000256" key="2">
    <source>
        <dbReference type="ARBA" id="ARBA00022722"/>
    </source>
</evidence>
<evidence type="ECO:0000256" key="4">
    <source>
        <dbReference type="ARBA" id="ARBA00022801"/>
    </source>
</evidence>
<feature type="domain" description="PIN" evidence="7">
    <location>
        <begin position="4"/>
        <end position="126"/>
    </location>
</feature>
<dbReference type="HAMAP" id="MF_00265">
    <property type="entry name" value="VapC_Nob1"/>
    <property type="match status" value="1"/>
</dbReference>
<evidence type="ECO:0000313" key="8">
    <source>
        <dbReference type="EMBL" id="MEK8089646.1"/>
    </source>
</evidence>
<organism evidence="8 9">
    <name type="scientific">Thermithiobacillus plumbiphilus</name>
    <dbReference type="NCBI Taxonomy" id="1729899"/>
    <lineage>
        <taxon>Bacteria</taxon>
        <taxon>Pseudomonadati</taxon>
        <taxon>Pseudomonadota</taxon>
        <taxon>Acidithiobacillia</taxon>
        <taxon>Acidithiobacillales</taxon>
        <taxon>Thermithiobacillaceae</taxon>
        <taxon>Thermithiobacillus</taxon>
    </lineage>
</organism>
<dbReference type="EMBL" id="JBBPCO010000006">
    <property type="protein sequence ID" value="MEK8089646.1"/>
    <property type="molecule type" value="Genomic_DNA"/>
</dbReference>